<comment type="cofactor">
    <cofactor evidence="1">
        <name>Zn(2+)</name>
        <dbReference type="ChEBI" id="CHEBI:29105"/>
    </cofactor>
</comment>
<sequence length="175" mass="20810">MSWFRNKDYYYYYFRYIIPVSNPDGYEYSINKNRLWRKNRRRFSGPCDGVDINRNFDSYWSFKGASSDICAHDYFGLHAFSEQESIAIRDLLQGTHFTGFVSIHGFGSGVYFPWMATGRKTTDYKMHSHVSKEVKKVGFHTIFVNFVYLLTLLKYCMYIVNITIIFYVYIICILI</sequence>
<gene>
    <name evidence="6" type="ORF">CHILSU_LOCUS278</name>
</gene>
<dbReference type="SUPFAM" id="SSF53187">
    <property type="entry name" value="Zn-dependent exopeptidases"/>
    <property type="match status" value="1"/>
</dbReference>
<evidence type="ECO:0000256" key="3">
    <source>
        <dbReference type="PROSITE-ProRule" id="PRU01379"/>
    </source>
</evidence>
<keyword evidence="4" id="KW-0812">Transmembrane</keyword>
<name>A0ABN8EC74_CHISP</name>
<dbReference type="Gene3D" id="3.40.630.10">
    <property type="entry name" value="Zn peptidases"/>
    <property type="match status" value="1"/>
</dbReference>
<comment type="similarity">
    <text evidence="2 3">Belongs to the peptidase M14 family.</text>
</comment>
<proteinExistence type="inferred from homology"/>
<evidence type="ECO:0000259" key="5">
    <source>
        <dbReference type="PROSITE" id="PS52035"/>
    </source>
</evidence>
<evidence type="ECO:0000256" key="4">
    <source>
        <dbReference type="SAM" id="Phobius"/>
    </source>
</evidence>
<comment type="caution">
    <text evidence="3">Lacks conserved residue(s) required for the propagation of feature annotation.</text>
</comment>
<organism evidence="6 7">
    <name type="scientific">Chilo suppressalis</name>
    <name type="common">Asiatic rice borer moth</name>
    <dbReference type="NCBI Taxonomy" id="168631"/>
    <lineage>
        <taxon>Eukaryota</taxon>
        <taxon>Metazoa</taxon>
        <taxon>Ecdysozoa</taxon>
        <taxon>Arthropoda</taxon>
        <taxon>Hexapoda</taxon>
        <taxon>Insecta</taxon>
        <taxon>Pterygota</taxon>
        <taxon>Neoptera</taxon>
        <taxon>Endopterygota</taxon>
        <taxon>Lepidoptera</taxon>
        <taxon>Glossata</taxon>
        <taxon>Ditrysia</taxon>
        <taxon>Pyraloidea</taxon>
        <taxon>Crambidae</taxon>
        <taxon>Crambinae</taxon>
        <taxon>Chilo</taxon>
    </lineage>
</organism>
<dbReference type="PROSITE" id="PS52035">
    <property type="entry name" value="PEPTIDASE_M14"/>
    <property type="match status" value="1"/>
</dbReference>
<keyword evidence="4" id="KW-0472">Membrane</keyword>
<dbReference type="InterPro" id="IPR000834">
    <property type="entry name" value="Peptidase_M14"/>
</dbReference>
<evidence type="ECO:0000313" key="7">
    <source>
        <dbReference type="Proteomes" id="UP001153292"/>
    </source>
</evidence>
<evidence type="ECO:0000256" key="1">
    <source>
        <dbReference type="ARBA" id="ARBA00001947"/>
    </source>
</evidence>
<evidence type="ECO:0000256" key="2">
    <source>
        <dbReference type="ARBA" id="ARBA00005988"/>
    </source>
</evidence>
<dbReference type="PANTHER" id="PTHR11705">
    <property type="entry name" value="PROTEASE FAMILY M14 CARBOXYPEPTIDASE A,B"/>
    <property type="match status" value="1"/>
</dbReference>
<feature type="domain" description="Peptidase M14" evidence="5">
    <location>
        <begin position="1"/>
        <end position="175"/>
    </location>
</feature>
<dbReference type="SMART" id="SM00631">
    <property type="entry name" value="Zn_pept"/>
    <property type="match status" value="1"/>
</dbReference>
<accession>A0ABN8EC74</accession>
<keyword evidence="4" id="KW-1133">Transmembrane helix</keyword>
<feature type="transmembrane region" description="Helical" evidence="4">
    <location>
        <begin position="157"/>
        <end position="174"/>
    </location>
</feature>
<reference evidence="6" key="1">
    <citation type="submission" date="2021-12" db="EMBL/GenBank/DDBJ databases">
        <authorList>
            <person name="King R."/>
        </authorList>
    </citation>
    <scope>NUCLEOTIDE SEQUENCE</scope>
</reference>
<protein>
    <recommendedName>
        <fullName evidence="5">Peptidase M14 domain-containing protein</fullName>
    </recommendedName>
</protein>
<dbReference type="Pfam" id="PF00246">
    <property type="entry name" value="Peptidase_M14"/>
    <property type="match status" value="1"/>
</dbReference>
<dbReference type="Proteomes" id="UP001153292">
    <property type="component" value="Chromosome 1"/>
</dbReference>
<keyword evidence="7" id="KW-1185">Reference proteome</keyword>
<evidence type="ECO:0000313" key="6">
    <source>
        <dbReference type="EMBL" id="CAH0663773.1"/>
    </source>
</evidence>
<dbReference type="EMBL" id="OU963894">
    <property type="protein sequence ID" value="CAH0663773.1"/>
    <property type="molecule type" value="Genomic_DNA"/>
</dbReference>
<dbReference type="PANTHER" id="PTHR11705:SF91">
    <property type="entry name" value="FI01817P-RELATED"/>
    <property type="match status" value="1"/>
</dbReference>